<protein>
    <recommendedName>
        <fullName evidence="1">IraD/Gp25-like domain-containing protein</fullName>
    </recommendedName>
</protein>
<accession>A0ABM8C0N6</accession>
<sequence length="170" mass="18269">MKGYTPGLFDRLLGMPNRGPGKNAAQRLTIEELKDTVARDLESLLNTRSSIPDGALKAYPECSRSMVTYGLNDFADRCLSSPTDRAAICASIEKTIACHEPRLRNIRAMLDLHGDSVNRLNFSITAVLVASVSQEPVNFDAVLTPSTLQYSISKAGKTSGKAARSAPLGA</sequence>
<dbReference type="EMBL" id="AP026966">
    <property type="protein sequence ID" value="BDT56737.1"/>
    <property type="molecule type" value="Genomic_DNA"/>
</dbReference>
<reference evidence="2" key="1">
    <citation type="submission" date="2022-11" db="EMBL/GenBank/DDBJ databases">
        <title>Isolation and characterization of PLA-degrading bacterium Massilia sp. from Antarctic soil.</title>
        <authorList>
            <person name="Sato K."/>
            <person name="Gomez-Fuentes C."/>
            <person name="Ahmad S.A."/>
            <person name="Zulkharnain A."/>
        </authorList>
    </citation>
    <scope>NUCLEOTIDE SEQUENCE</scope>
    <source>
        <strain evidence="2">N-3</strain>
    </source>
</reference>
<dbReference type="PANTHER" id="PTHR38595">
    <property type="entry name" value="CYTOPLASMIC PROTEIN-RELATED"/>
    <property type="match status" value="1"/>
</dbReference>
<evidence type="ECO:0000259" key="1">
    <source>
        <dbReference type="Pfam" id="PF04965"/>
    </source>
</evidence>
<dbReference type="NCBIfam" id="TIGR03357">
    <property type="entry name" value="VI_zyme"/>
    <property type="match status" value="1"/>
</dbReference>
<dbReference type="Pfam" id="PF04965">
    <property type="entry name" value="GPW_gp25"/>
    <property type="match status" value="1"/>
</dbReference>
<dbReference type="SUPFAM" id="SSF160719">
    <property type="entry name" value="gpW/gp25-like"/>
    <property type="match status" value="1"/>
</dbReference>
<keyword evidence="3" id="KW-1185">Reference proteome</keyword>
<proteinExistence type="predicted"/>
<feature type="domain" description="IraD/Gp25-like" evidence="1">
    <location>
        <begin position="32"/>
        <end position="130"/>
    </location>
</feature>
<name>A0ABM8C0N6_9BURK</name>
<organism evidence="2 3">
    <name type="scientific">Massilia varians</name>
    <dbReference type="NCBI Taxonomy" id="457921"/>
    <lineage>
        <taxon>Bacteria</taxon>
        <taxon>Pseudomonadati</taxon>
        <taxon>Pseudomonadota</taxon>
        <taxon>Betaproteobacteria</taxon>
        <taxon>Burkholderiales</taxon>
        <taxon>Oxalobacteraceae</taxon>
        <taxon>Telluria group</taxon>
        <taxon>Massilia</taxon>
    </lineage>
</organism>
<dbReference type="PANTHER" id="PTHR38595:SF2">
    <property type="entry name" value="TYPE VI SECRETION SYSTEM BASEPLATE SUBUNIT TSSE"/>
    <property type="match status" value="1"/>
</dbReference>
<dbReference type="InterPro" id="IPR053176">
    <property type="entry name" value="T6SS_TssE1-like"/>
</dbReference>
<dbReference type="Gene3D" id="3.10.450.40">
    <property type="match status" value="1"/>
</dbReference>
<gene>
    <name evidence="2" type="ORF">MasN3_02310</name>
</gene>
<dbReference type="InterPro" id="IPR007048">
    <property type="entry name" value="IraD/Gp25-like"/>
</dbReference>
<evidence type="ECO:0000313" key="3">
    <source>
        <dbReference type="Proteomes" id="UP001163336"/>
    </source>
</evidence>
<evidence type="ECO:0000313" key="2">
    <source>
        <dbReference type="EMBL" id="BDT56737.1"/>
    </source>
</evidence>
<dbReference type="RefSeq" id="WP_281911591.1">
    <property type="nucleotide sequence ID" value="NZ_AP026966.1"/>
</dbReference>
<dbReference type="Proteomes" id="UP001163336">
    <property type="component" value="Chromosome"/>
</dbReference>
<dbReference type="InterPro" id="IPR017737">
    <property type="entry name" value="TssE1-like"/>
</dbReference>